<accession>A0ABT5BDI1</accession>
<protein>
    <recommendedName>
        <fullName evidence="3">Transposase</fullName>
    </recommendedName>
</protein>
<keyword evidence="2" id="KW-1185">Reference proteome</keyword>
<proteinExistence type="predicted"/>
<comment type="caution">
    <text evidence="1">The sequence shown here is derived from an EMBL/GenBank/DDBJ whole genome shotgun (WGS) entry which is preliminary data.</text>
</comment>
<dbReference type="Proteomes" id="UP001217838">
    <property type="component" value="Unassembled WGS sequence"/>
</dbReference>
<dbReference type="RefSeq" id="WP_272003550.1">
    <property type="nucleotide sequence ID" value="NZ_JAQNDN010000019.1"/>
</dbReference>
<name>A0ABT5BDI1_9BACT</name>
<reference evidence="1 2" key="1">
    <citation type="submission" date="2022-11" db="EMBL/GenBank/DDBJ databases">
        <title>Minimal conservation of predation-associated metabolite biosynthetic gene clusters underscores biosynthetic potential of Myxococcota including descriptions for ten novel species: Archangium lansinium sp. nov., Myxococcus landrumus sp. nov., Nannocystis bai.</title>
        <authorList>
            <person name="Ahearne A."/>
            <person name="Stevens C."/>
            <person name="Dowd S."/>
        </authorList>
    </citation>
    <scope>NUCLEOTIDE SEQUENCE [LARGE SCALE GENOMIC DNA]</scope>
    <source>
        <strain evidence="1 2">NCELM</strain>
    </source>
</reference>
<evidence type="ECO:0008006" key="3">
    <source>
        <dbReference type="Google" id="ProtNLM"/>
    </source>
</evidence>
<evidence type="ECO:0000313" key="1">
    <source>
        <dbReference type="EMBL" id="MDC0672204.1"/>
    </source>
</evidence>
<organism evidence="1 2">
    <name type="scientific">Nannocystis radixulma</name>
    <dbReference type="NCBI Taxonomy" id="2995305"/>
    <lineage>
        <taxon>Bacteria</taxon>
        <taxon>Pseudomonadati</taxon>
        <taxon>Myxococcota</taxon>
        <taxon>Polyangia</taxon>
        <taxon>Nannocystales</taxon>
        <taxon>Nannocystaceae</taxon>
        <taxon>Nannocystis</taxon>
    </lineage>
</organism>
<sequence length="68" mass="7399">MKPVFVSEDDPAMVVDDCACVLAAKDERFFDESGRKSNFGAKIHLTICANVGDRFSHRVIPSSGALNL</sequence>
<dbReference type="EMBL" id="JAQNDN010000019">
    <property type="protein sequence ID" value="MDC0672204.1"/>
    <property type="molecule type" value="Genomic_DNA"/>
</dbReference>
<evidence type="ECO:0000313" key="2">
    <source>
        <dbReference type="Proteomes" id="UP001217838"/>
    </source>
</evidence>
<gene>
    <name evidence="1" type="ORF">POL58_30935</name>
</gene>